<dbReference type="EMBL" id="HBEC01011578">
    <property type="protein sequence ID" value="CAD8285269.1"/>
    <property type="molecule type" value="Transcribed_RNA"/>
</dbReference>
<evidence type="ECO:0000256" key="1">
    <source>
        <dbReference type="SAM" id="MobiDB-lite"/>
    </source>
</evidence>
<dbReference type="AlphaFoldDB" id="A0A7R9V5P7"/>
<feature type="region of interest" description="Disordered" evidence="1">
    <location>
        <begin position="1"/>
        <end position="54"/>
    </location>
</feature>
<protein>
    <submittedName>
        <fullName evidence="2">Uncharacterized protein</fullName>
    </submittedName>
</protein>
<feature type="compositionally biased region" description="Low complexity" evidence="1">
    <location>
        <begin position="27"/>
        <end position="46"/>
    </location>
</feature>
<reference evidence="2" key="1">
    <citation type="submission" date="2021-01" db="EMBL/GenBank/DDBJ databases">
        <authorList>
            <person name="Corre E."/>
            <person name="Pelletier E."/>
            <person name="Niang G."/>
            <person name="Scheremetjew M."/>
            <person name="Finn R."/>
            <person name="Kale V."/>
            <person name="Holt S."/>
            <person name="Cochrane G."/>
            <person name="Meng A."/>
            <person name="Brown T."/>
            <person name="Cohen L."/>
        </authorList>
    </citation>
    <scope>NUCLEOTIDE SEQUENCE</scope>
    <source>
        <strain evidence="2">CCMP219</strain>
    </source>
</reference>
<gene>
    <name evidence="2" type="ORF">CEUR00632_LOCUS5307</name>
</gene>
<proteinExistence type="predicted"/>
<name>A0A7R9V5P7_9CHLO</name>
<evidence type="ECO:0000313" key="2">
    <source>
        <dbReference type="EMBL" id="CAD8285269.1"/>
    </source>
</evidence>
<organism evidence="2">
    <name type="scientific">Chlamydomonas euryale</name>
    <dbReference type="NCBI Taxonomy" id="1486919"/>
    <lineage>
        <taxon>Eukaryota</taxon>
        <taxon>Viridiplantae</taxon>
        <taxon>Chlorophyta</taxon>
        <taxon>core chlorophytes</taxon>
        <taxon>Chlorophyceae</taxon>
        <taxon>CS clade</taxon>
        <taxon>Chlamydomonadales</taxon>
        <taxon>Chlamydomonadaceae</taxon>
        <taxon>Chlamydomonas</taxon>
    </lineage>
</organism>
<sequence>MTLITRMGRGTPPNDVSAAVGLGGGADAPAAAGGTGPEAAEVTGGASPRAVSPSPRTRLSQCLAPLAAPAFRLAAQAASAVRVCCVPACKLSDLNPSRSSASLASLRCPCAGADELLGGASFAGTLSTRRLGDASFPGTLSTCRGQARQKPFVGMRVWGAAYVSVT</sequence>
<accession>A0A7R9V5P7</accession>